<dbReference type="EMBL" id="JAQOSO010000007">
    <property type="protein sequence ID" value="MDJ1172837.1"/>
    <property type="molecule type" value="Genomic_DNA"/>
</dbReference>
<comment type="caution">
    <text evidence="1">The sequence shown here is derived from an EMBL/GenBank/DDBJ whole genome shotgun (WGS) entry which is preliminary data.</text>
</comment>
<proteinExistence type="predicted"/>
<dbReference type="RefSeq" id="WP_283765217.1">
    <property type="nucleotide sequence ID" value="NZ_JAQOSO010000007.1"/>
</dbReference>
<evidence type="ECO:0008006" key="3">
    <source>
        <dbReference type="Google" id="ProtNLM"/>
    </source>
</evidence>
<reference evidence="1 2" key="1">
    <citation type="submission" date="2023-01" db="EMBL/GenBank/DDBJ databases">
        <title>Novel diversity within Roseofilum (Cyanobacteria; Desertifilaceae) from marine benthic mats with descriptions of four novel species.</title>
        <authorList>
            <person name="Wang Y."/>
            <person name="Berthold D.E."/>
            <person name="Hu J."/>
            <person name="Lefler F.W."/>
            <person name="Laughinghouse H.D. IV."/>
        </authorList>
    </citation>
    <scope>NUCLEOTIDE SEQUENCE [LARGE SCALE GENOMIC DNA]</scope>
    <source>
        <strain evidence="1 2">BLCC-M114</strain>
    </source>
</reference>
<dbReference type="PROSITE" id="PS51257">
    <property type="entry name" value="PROKAR_LIPOPROTEIN"/>
    <property type="match status" value="1"/>
</dbReference>
<accession>A0ABT7B1Y6</accession>
<protein>
    <recommendedName>
        <fullName evidence="3">SGNH/GDSL hydrolase family protein</fullName>
    </recommendedName>
</protein>
<gene>
    <name evidence="1" type="ORF">PMG25_01885</name>
</gene>
<name>A0ABT7B1Y6_9CYAN</name>
<evidence type="ECO:0000313" key="2">
    <source>
        <dbReference type="Proteomes" id="UP001235849"/>
    </source>
</evidence>
<evidence type="ECO:0000313" key="1">
    <source>
        <dbReference type="EMBL" id="MDJ1172837.1"/>
    </source>
</evidence>
<dbReference type="Proteomes" id="UP001235849">
    <property type="component" value="Unassembled WGS sequence"/>
</dbReference>
<keyword evidence="2" id="KW-1185">Reference proteome</keyword>
<organism evidence="1 2">
    <name type="scientific">Roseofilum capinflatum BLCC-M114</name>
    <dbReference type="NCBI Taxonomy" id="3022440"/>
    <lineage>
        <taxon>Bacteria</taxon>
        <taxon>Bacillati</taxon>
        <taxon>Cyanobacteriota</taxon>
        <taxon>Cyanophyceae</taxon>
        <taxon>Desertifilales</taxon>
        <taxon>Desertifilaceae</taxon>
        <taxon>Roseofilum</taxon>
        <taxon>Roseofilum capinflatum</taxon>
    </lineage>
</organism>
<sequence length="369" mass="42699">MKPYRSFSLILLSVAASGSCLVALFNAIIDPFGIMNILVIRGINQSKPATVDNTRLYKAVDLTRQDAKTIFLGASRVETAFDVEHPALQTYQPVYNLAMQGMTFYEQRRYLEYAIQTQENIQVVILGIDLWLLEDPYLRKTGFKEDRLQQQGLPLSESLEINFSWDTFSKSLESIKANLDKPDYEYYNSKGVRDTDYVKYRNVKFTSWLPGIINNPKDKIFPFALENLSIIVDLCRENNLNLIAFITPPHVTQFEAMYMSGSEAVIEQGKREIVNILPVWDFSGYNSITTEFITDQMTKYRDSSHFTMHVGDLILNRILQYNQEIVPEDFGIMIAQENIEEHLEDIRKQRNIWRKDNPDVVTMLEGLKR</sequence>